<dbReference type="EMBL" id="JADBEC010000003">
    <property type="protein sequence ID" value="MBE1509693.1"/>
    <property type="molecule type" value="Genomic_DNA"/>
</dbReference>
<reference evidence="1 2" key="1">
    <citation type="submission" date="2020-10" db="EMBL/GenBank/DDBJ databases">
        <title>Sequencing the genomes of 1000 actinobacteria strains.</title>
        <authorList>
            <person name="Klenk H.-P."/>
        </authorList>
    </citation>
    <scope>NUCLEOTIDE SEQUENCE [LARGE SCALE GENOMIC DNA]</scope>
    <source>
        <strain evidence="1 2">DSM 7307</strain>
    </source>
</reference>
<accession>A0ABR9J311</accession>
<dbReference type="PROSITE" id="PS00330">
    <property type="entry name" value="HEMOLYSIN_CALCIUM"/>
    <property type="match status" value="1"/>
</dbReference>
<dbReference type="InterPro" id="IPR011049">
    <property type="entry name" value="Serralysin-like_metalloprot_C"/>
</dbReference>
<keyword evidence="2" id="KW-1185">Reference proteome</keyword>
<dbReference type="Gene3D" id="3.20.20.80">
    <property type="entry name" value="Glycosidases"/>
    <property type="match status" value="1"/>
</dbReference>
<dbReference type="InterPro" id="IPR001343">
    <property type="entry name" value="Hemolysn_Ca-bd"/>
</dbReference>
<protein>
    <submittedName>
        <fullName evidence="1">Ca2+-binding RTX toxin-like protein</fullName>
    </submittedName>
</protein>
<sequence length="782" mass="81635">MAQATRITDVIDSFGIDTHIDYTDGKYSNIAEVVKALGYLGLDTVRDHAPTPASDPYGQGHLGDAADAGVKFVFVSGRDDTPATVVQRLHAFVEAHPGSIVGIEGPNEVNNWPVAYKGLSGEAAALAYQKDLFNAVNADPLLKDIPVLGFTGYTVASSNDYTTIHTYAKEGDQPFSWLSRESGDQMRADPGKPLTITEIGYHTSLTADTNGGWEGVDETTQAKLLINTLMDGAFLGSEGTFIYQLLDAYSDPGGADQEKHFGLFRLDYTPKPAATAIHNLTEILEDDGATQATFNPGTLNYSINGLPSTARSYLTAKSDGSYQIIIWNEPDIWNQTTDKAIQAAPTSVTVNLGGAFGTVQVYDPLTGDTPVKSFSNISSLNLDVVDHPIIINIAASGGAALEPGHIYGGTGDDTFTVTSPTDIVDESRGGGTDTVMSSISFSLADTAHAIGAIENLTLTGNGNINATGNELANILVGNYGANVMDGRAGADSMKGGGGDDTYIVDNINDVVIEAGGSGKDIIKSSVSISLMDKEHVTGTVENLTLMGGGNINATGNVMNNILTGNSGNNNFDGGRGEDRMIGGLGNDIYKVDSAGDIIDETGGGGNDTVNASISYYLENALGTVENLTLTGSSAINATGNGENNVLTGNIASNILSGSAGNDQLIGGKGNDILNGGAGADHFVFDFKPSAYNNIDKIEDFSESAGDKIVLDHEIFTAIDPSNFSGGNFVLGTKALDSNDRLIYDQTTGKLFYDADGSGGGAAVQIATLSNLAALHYDDFLFI</sequence>
<organism evidence="1 2">
    <name type="scientific">Rhizobium viscosum</name>
    <name type="common">Arthrobacter viscosus</name>
    <dbReference type="NCBI Taxonomy" id="1673"/>
    <lineage>
        <taxon>Bacteria</taxon>
        <taxon>Pseudomonadati</taxon>
        <taxon>Pseudomonadota</taxon>
        <taxon>Alphaproteobacteria</taxon>
        <taxon>Hyphomicrobiales</taxon>
        <taxon>Rhizobiaceae</taxon>
        <taxon>Rhizobium/Agrobacterium group</taxon>
        <taxon>Rhizobium</taxon>
    </lineage>
</organism>
<name>A0ABR9J311_RHIVS</name>
<comment type="caution">
    <text evidence="1">The sequence shown here is derived from an EMBL/GenBank/DDBJ whole genome shotgun (WGS) entry which is preliminary data.</text>
</comment>
<dbReference type="Gene3D" id="2.150.10.10">
    <property type="entry name" value="Serralysin-like metalloprotease, C-terminal"/>
    <property type="match status" value="2"/>
</dbReference>
<dbReference type="InterPro" id="IPR017853">
    <property type="entry name" value="GH"/>
</dbReference>
<gene>
    <name evidence="1" type="ORF">H4W29_006940</name>
</gene>
<dbReference type="RefSeq" id="WP_192733242.1">
    <property type="nucleotide sequence ID" value="NZ_BAAAVL010000003.1"/>
</dbReference>
<dbReference type="Proteomes" id="UP000620262">
    <property type="component" value="Unassembled WGS sequence"/>
</dbReference>
<dbReference type="SUPFAM" id="SSF51445">
    <property type="entry name" value="(Trans)glycosidases"/>
    <property type="match status" value="1"/>
</dbReference>
<dbReference type="PRINTS" id="PR00313">
    <property type="entry name" value="CABNDNGRPT"/>
</dbReference>
<dbReference type="InterPro" id="IPR018511">
    <property type="entry name" value="Hemolysin-typ_Ca-bd_CS"/>
</dbReference>
<dbReference type="SUPFAM" id="SSF51120">
    <property type="entry name" value="beta-Roll"/>
    <property type="match status" value="2"/>
</dbReference>
<proteinExistence type="predicted"/>
<evidence type="ECO:0000313" key="1">
    <source>
        <dbReference type="EMBL" id="MBE1509693.1"/>
    </source>
</evidence>
<evidence type="ECO:0000313" key="2">
    <source>
        <dbReference type="Proteomes" id="UP000620262"/>
    </source>
</evidence>
<dbReference type="Pfam" id="PF00353">
    <property type="entry name" value="HemolysinCabind"/>
    <property type="match status" value="3"/>
</dbReference>